<organism evidence="2 3">
    <name type="scientific">Portunus trituberculatus</name>
    <name type="common">Swimming crab</name>
    <name type="synonym">Neptunus trituberculatus</name>
    <dbReference type="NCBI Taxonomy" id="210409"/>
    <lineage>
        <taxon>Eukaryota</taxon>
        <taxon>Metazoa</taxon>
        <taxon>Ecdysozoa</taxon>
        <taxon>Arthropoda</taxon>
        <taxon>Crustacea</taxon>
        <taxon>Multicrustacea</taxon>
        <taxon>Malacostraca</taxon>
        <taxon>Eumalacostraca</taxon>
        <taxon>Eucarida</taxon>
        <taxon>Decapoda</taxon>
        <taxon>Pleocyemata</taxon>
        <taxon>Brachyura</taxon>
        <taxon>Eubrachyura</taxon>
        <taxon>Portunoidea</taxon>
        <taxon>Portunidae</taxon>
        <taxon>Portuninae</taxon>
        <taxon>Portunus</taxon>
    </lineage>
</organism>
<accession>A0A5B7JYP7</accession>
<evidence type="ECO:0000313" key="2">
    <source>
        <dbReference type="EMBL" id="MPC98247.1"/>
    </source>
</evidence>
<dbReference type="Proteomes" id="UP000324222">
    <property type="component" value="Unassembled WGS sequence"/>
</dbReference>
<gene>
    <name evidence="2" type="ORF">E2C01_093607</name>
</gene>
<proteinExistence type="predicted"/>
<evidence type="ECO:0000313" key="3">
    <source>
        <dbReference type="Proteomes" id="UP000324222"/>
    </source>
</evidence>
<reference evidence="2 3" key="1">
    <citation type="submission" date="2019-05" db="EMBL/GenBank/DDBJ databases">
        <title>Another draft genome of Portunus trituberculatus and its Hox gene families provides insights of decapod evolution.</title>
        <authorList>
            <person name="Jeong J.-H."/>
            <person name="Song I."/>
            <person name="Kim S."/>
            <person name="Choi T."/>
            <person name="Kim D."/>
            <person name="Ryu S."/>
            <person name="Kim W."/>
        </authorList>
    </citation>
    <scope>NUCLEOTIDE SEQUENCE [LARGE SCALE GENOMIC DNA]</scope>
    <source>
        <tissue evidence="2">Muscle</tissue>
    </source>
</reference>
<evidence type="ECO:0000256" key="1">
    <source>
        <dbReference type="SAM" id="SignalP"/>
    </source>
</evidence>
<keyword evidence="3" id="KW-1185">Reference proteome</keyword>
<feature type="chain" id="PRO_5022672124" evidence="1">
    <location>
        <begin position="23"/>
        <end position="126"/>
    </location>
</feature>
<dbReference type="EMBL" id="VSRR010113244">
    <property type="protein sequence ID" value="MPC98247.1"/>
    <property type="molecule type" value="Genomic_DNA"/>
</dbReference>
<sequence>MITFNICFTVLVLNLNVMGMRGYQVPHFIRVITLFTAKSIFVRIPKIVKAAWDLDVSTEKCLVRTPRPTFLTLSLTWHQFHYIPDIIKGFDTFRYDGSIIENLCSHSAWSCHIYVIITKQQKFDET</sequence>
<name>A0A5B7JYP7_PORTR</name>
<keyword evidence="1" id="KW-0732">Signal</keyword>
<comment type="caution">
    <text evidence="2">The sequence shown here is derived from an EMBL/GenBank/DDBJ whole genome shotgun (WGS) entry which is preliminary data.</text>
</comment>
<dbReference type="AlphaFoldDB" id="A0A5B7JYP7"/>
<protein>
    <submittedName>
        <fullName evidence="2">Uncharacterized protein</fullName>
    </submittedName>
</protein>
<dbReference type="OrthoDB" id="6380532at2759"/>
<feature type="signal peptide" evidence="1">
    <location>
        <begin position="1"/>
        <end position="22"/>
    </location>
</feature>